<evidence type="ECO:0000313" key="1">
    <source>
        <dbReference type="EMBL" id="TDD72476.1"/>
    </source>
</evidence>
<dbReference type="EMBL" id="SMKU01000276">
    <property type="protein sequence ID" value="TDD72476.1"/>
    <property type="molecule type" value="Genomic_DNA"/>
</dbReference>
<protein>
    <submittedName>
        <fullName evidence="1">Uncharacterized protein</fullName>
    </submittedName>
</protein>
<dbReference type="OrthoDB" id="262125at2"/>
<reference evidence="1 2" key="1">
    <citation type="submission" date="2019-03" db="EMBL/GenBank/DDBJ databases">
        <title>Draft genome sequences of novel Actinobacteria.</title>
        <authorList>
            <person name="Sahin N."/>
            <person name="Ay H."/>
            <person name="Saygin H."/>
        </authorList>
    </citation>
    <scope>NUCLEOTIDE SEQUENCE [LARGE SCALE GENOMIC DNA]</scope>
    <source>
        <strain evidence="1 2">H3C3</strain>
    </source>
</reference>
<comment type="caution">
    <text evidence="1">The sequence shown here is derived from an EMBL/GenBank/DDBJ whole genome shotgun (WGS) entry which is preliminary data.</text>
</comment>
<dbReference type="Proteomes" id="UP000294513">
    <property type="component" value="Unassembled WGS sequence"/>
</dbReference>
<feature type="non-terminal residue" evidence="1">
    <location>
        <position position="252"/>
    </location>
</feature>
<proteinExistence type="predicted"/>
<name>A0A4R5ALL5_9ACTN</name>
<dbReference type="RefSeq" id="WP_131901025.1">
    <property type="nucleotide sequence ID" value="NZ_SMKU01000276.1"/>
</dbReference>
<gene>
    <name evidence="1" type="ORF">E1298_35010</name>
</gene>
<organism evidence="1 2">
    <name type="scientific">Actinomadura rubrisoli</name>
    <dbReference type="NCBI Taxonomy" id="2530368"/>
    <lineage>
        <taxon>Bacteria</taxon>
        <taxon>Bacillati</taxon>
        <taxon>Actinomycetota</taxon>
        <taxon>Actinomycetes</taxon>
        <taxon>Streptosporangiales</taxon>
        <taxon>Thermomonosporaceae</taxon>
        <taxon>Actinomadura</taxon>
    </lineage>
</organism>
<keyword evidence="2" id="KW-1185">Reference proteome</keyword>
<sequence length="252" mass="27125">MPAEPSATAWRRRDPSPDGTFWATVETPAHPSVREHNPAARRWRDLLVDPDLAGLVPGRARPSAITFEYADGRKPWTLPLPDVLASALAWHPRRPLVAGLAVRDRRAHVWIADLAARTVTPYAGLRAAVSFTGYGAPPVAWCGDDRLALLVPAGRDPEPAVPDGTPIVFEAEGPGHVTFDEPPSELEHLAGAHLAITGLRMGAAPKTITPPLLVRSLEPEQPDGGTLRLSIGRHDEDANGLRWTDVLVNSGI</sequence>
<accession>A0A4R5ALL5</accession>
<dbReference type="AlphaFoldDB" id="A0A4R5ALL5"/>
<evidence type="ECO:0000313" key="2">
    <source>
        <dbReference type="Proteomes" id="UP000294513"/>
    </source>
</evidence>